<reference evidence="4" key="1">
    <citation type="journal article" date="2019" name="Int. J. Syst. Evol. Microbiol.">
        <title>The Global Catalogue of Microorganisms (GCM) 10K type strain sequencing project: providing services to taxonomists for standard genome sequencing and annotation.</title>
        <authorList>
            <consortium name="The Broad Institute Genomics Platform"/>
            <consortium name="The Broad Institute Genome Sequencing Center for Infectious Disease"/>
            <person name="Wu L."/>
            <person name="Ma J."/>
        </authorList>
    </citation>
    <scope>NUCLEOTIDE SEQUENCE [LARGE SCALE GENOMIC DNA]</scope>
    <source>
        <strain evidence="4">JCM 17782</strain>
    </source>
</reference>
<evidence type="ECO:0000313" key="3">
    <source>
        <dbReference type="EMBL" id="GAA4537045.1"/>
    </source>
</evidence>
<feature type="compositionally biased region" description="Pro residues" evidence="1">
    <location>
        <begin position="225"/>
        <end position="241"/>
    </location>
</feature>
<feature type="transmembrane region" description="Helical" evidence="2">
    <location>
        <begin position="66"/>
        <end position="87"/>
    </location>
</feature>
<dbReference type="RefSeq" id="WP_264035878.1">
    <property type="nucleotide sequence ID" value="NZ_BAABGF010000016.1"/>
</dbReference>
<keyword evidence="2" id="KW-0812">Transmembrane</keyword>
<dbReference type="EMBL" id="BAABGF010000016">
    <property type="protein sequence ID" value="GAA4537045.1"/>
    <property type="molecule type" value="Genomic_DNA"/>
</dbReference>
<feature type="compositionally biased region" description="Pro residues" evidence="1">
    <location>
        <begin position="155"/>
        <end position="175"/>
    </location>
</feature>
<name>A0ABP8RFP9_9MYCO</name>
<proteinExistence type="predicted"/>
<evidence type="ECO:0000313" key="4">
    <source>
        <dbReference type="Proteomes" id="UP001501417"/>
    </source>
</evidence>
<dbReference type="Proteomes" id="UP001501417">
    <property type="component" value="Unassembled WGS sequence"/>
</dbReference>
<protein>
    <submittedName>
        <fullName evidence="3">Uncharacterized protein</fullName>
    </submittedName>
</protein>
<feature type="compositionally biased region" description="Low complexity" evidence="1">
    <location>
        <begin position="242"/>
        <end position="252"/>
    </location>
</feature>
<evidence type="ECO:0000256" key="2">
    <source>
        <dbReference type="SAM" id="Phobius"/>
    </source>
</evidence>
<feature type="region of interest" description="Disordered" evidence="1">
    <location>
        <begin position="191"/>
        <end position="252"/>
    </location>
</feature>
<keyword evidence="4" id="KW-1185">Reference proteome</keyword>
<feature type="region of interest" description="Disordered" evidence="1">
    <location>
        <begin position="93"/>
        <end position="175"/>
    </location>
</feature>
<gene>
    <name evidence="3" type="ORF">GCM10023161_13190</name>
</gene>
<keyword evidence="2" id="KW-0472">Membrane</keyword>
<feature type="compositionally biased region" description="Gly residues" evidence="1">
    <location>
        <begin position="200"/>
        <end position="215"/>
    </location>
</feature>
<keyword evidence="2" id="KW-1133">Transmembrane helix</keyword>
<organism evidence="3 4">
    <name type="scientific">Mycobacterium paraffinicum</name>
    <dbReference type="NCBI Taxonomy" id="53378"/>
    <lineage>
        <taxon>Bacteria</taxon>
        <taxon>Bacillati</taxon>
        <taxon>Actinomycetota</taxon>
        <taxon>Actinomycetes</taxon>
        <taxon>Mycobacteriales</taxon>
        <taxon>Mycobacteriaceae</taxon>
        <taxon>Mycobacterium</taxon>
    </lineage>
</organism>
<feature type="compositionally biased region" description="Low complexity" evidence="1">
    <location>
        <begin position="98"/>
        <end position="110"/>
    </location>
</feature>
<feature type="compositionally biased region" description="Pro residues" evidence="1">
    <location>
        <begin position="111"/>
        <end position="131"/>
    </location>
</feature>
<comment type="caution">
    <text evidence="3">The sequence shown here is derived from an EMBL/GenBank/DDBJ whole genome shotgun (WGS) entry which is preliminary data.</text>
</comment>
<feature type="region of interest" description="Disordered" evidence="1">
    <location>
        <begin position="31"/>
        <end position="53"/>
    </location>
</feature>
<accession>A0ABP8RFP9</accession>
<sequence>MSTIEDFRSTTFAALPYEDLTVAEAWASSPLGDPTIEDESLVQPVESDDSPATTVIAKPRSRGTNALLAGAVVAALGAVAGLGLLLVEGSGSKEHKPAVVVPNSSVGSVNPQPPSAVAPPPVAPAPPPAATPPDAAQVSPGPVSRGDAPVVIAPAPAPAAPAAPPAPADPPPPPNVTVNVPPVIVPVPVPVPVPPQHGGSQQGGGQPAPSGGSGHGPIQCFACHPPQPVHPQPIHPQPIQPQPIRLQPLQHP</sequence>
<evidence type="ECO:0000256" key="1">
    <source>
        <dbReference type="SAM" id="MobiDB-lite"/>
    </source>
</evidence>